<evidence type="ECO:0000256" key="1">
    <source>
        <dbReference type="SAM" id="Phobius"/>
    </source>
</evidence>
<feature type="domain" description="MacB-like periplasmic core" evidence="2">
    <location>
        <begin position="1"/>
        <end position="193"/>
    </location>
</feature>
<keyword evidence="1" id="KW-1133">Transmembrane helix</keyword>
<dbReference type="GO" id="GO:0098797">
    <property type="term" value="C:plasma membrane protein complex"/>
    <property type="evidence" value="ECO:0007669"/>
    <property type="project" value="TreeGrafter"/>
</dbReference>
<gene>
    <name evidence="3" type="ORF">METZ01_LOCUS51351</name>
</gene>
<dbReference type="Pfam" id="PF12704">
    <property type="entry name" value="MacB_PCD"/>
    <property type="match status" value="1"/>
</dbReference>
<dbReference type="InterPro" id="IPR051447">
    <property type="entry name" value="Lipoprotein-release_system"/>
</dbReference>
<keyword evidence="1" id="KW-0472">Membrane</keyword>
<evidence type="ECO:0000313" key="3">
    <source>
        <dbReference type="EMBL" id="SUZ98497.1"/>
    </source>
</evidence>
<sequence>MIGMGVGCFAMIISLSVMNGFETLVHGKLKGFEGDLRIVGHMSETPVLGLNGIEAAMPYMERRGVIESNDVQKVVSLKAVDEKTMESFYNLPLRGVTPKSGQVAIGQDLAYRLGKDIGDEIIVYSPIDQAIGFGLPPRKKLVISAIFSTKVLDYDDRFVFLSMSDGKSLFRRKSGYDGVDLRIKPNSDINQIKYDLIRNMGPEMEIQSWEDLNRSLVDAMKMERLGTIVILCLIFLVAAFNLAAALTLISIQRMKEVGILRAMG</sequence>
<evidence type="ECO:0000259" key="2">
    <source>
        <dbReference type="Pfam" id="PF12704"/>
    </source>
</evidence>
<organism evidence="3">
    <name type="scientific">marine metagenome</name>
    <dbReference type="NCBI Taxonomy" id="408172"/>
    <lineage>
        <taxon>unclassified sequences</taxon>
        <taxon>metagenomes</taxon>
        <taxon>ecological metagenomes</taxon>
    </lineage>
</organism>
<dbReference type="EMBL" id="UINC01002610">
    <property type="protein sequence ID" value="SUZ98497.1"/>
    <property type="molecule type" value="Genomic_DNA"/>
</dbReference>
<dbReference type="GO" id="GO:0044874">
    <property type="term" value="P:lipoprotein localization to outer membrane"/>
    <property type="evidence" value="ECO:0007669"/>
    <property type="project" value="TreeGrafter"/>
</dbReference>
<proteinExistence type="predicted"/>
<dbReference type="AlphaFoldDB" id="A0A381S8C5"/>
<feature type="non-terminal residue" evidence="3">
    <location>
        <position position="264"/>
    </location>
</feature>
<dbReference type="PANTHER" id="PTHR30489:SF0">
    <property type="entry name" value="LIPOPROTEIN-RELEASING SYSTEM TRANSMEMBRANE PROTEIN LOLE"/>
    <property type="match status" value="1"/>
</dbReference>
<feature type="transmembrane region" description="Helical" evidence="1">
    <location>
        <begin position="225"/>
        <end position="251"/>
    </location>
</feature>
<dbReference type="PANTHER" id="PTHR30489">
    <property type="entry name" value="LIPOPROTEIN-RELEASING SYSTEM TRANSMEMBRANE PROTEIN LOLE"/>
    <property type="match status" value="1"/>
</dbReference>
<accession>A0A381S8C5</accession>
<reference evidence="3" key="1">
    <citation type="submission" date="2018-05" db="EMBL/GenBank/DDBJ databases">
        <authorList>
            <person name="Lanie J.A."/>
            <person name="Ng W.-L."/>
            <person name="Kazmierczak K.M."/>
            <person name="Andrzejewski T.M."/>
            <person name="Davidsen T.M."/>
            <person name="Wayne K.J."/>
            <person name="Tettelin H."/>
            <person name="Glass J.I."/>
            <person name="Rusch D."/>
            <person name="Podicherti R."/>
            <person name="Tsui H.-C.T."/>
            <person name="Winkler M.E."/>
        </authorList>
    </citation>
    <scope>NUCLEOTIDE SEQUENCE</scope>
</reference>
<name>A0A381S8C5_9ZZZZ</name>
<protein>
    <recommendedName>
        <fullName evidence="2">MacB-like periplasmic core domain-containing protein</fullName>
    </recommendedName>
</protein>
<keyword evidence="1" id="KW-0812">Transmembrane</keyword>
<dbReference type="InterPro" id="IPR025857">
    <property type="entry name" value="MacB_PCD"/>
</dbReference>